<feature type="transmembrane region" description="Helical" evidence="2">
    <location>
        <begin position="20"/>
        <end position="40"/>
    </location>
</feature>
<evidence type="ECO:0000313" key="4">
    <source>
        <dbReference type="Proteomes" id="UP000194225"/>
    </source>
</evidence>
<feature type="transmembrane region" description="Helical" evidence="2">
    <location>
        <begin position="55"/>
        <end position="74"/>
    </location>
</feature>
<reference evidence="3 4" key="1">
    <citation type="submission" date="2016-09" db="EMBL/GenBank/DDBJ databases">
        <title>Streptomyces platensis DSM40041, a candidate organism with high potential of specific P450 cytochromes.</title>
        <authorList>
            <person name="Grumaz C."/>
            <person name="Vainshtein Y."/>
            <person name="Kirstahler P."/>
            <person name="Sohn K."/>
        </authorList>
    </citation>
    <scope>NUCLEOTIDE SEQUENCE [LARGE SCALE GENOMIC DNA]</scope>
    <source>
        <strain evidence="3 4">DSM 40041</strain>
    </source>
</reference>
<dbReference type="GeneID" id="90926464"/>
<proteinExistence type="predicted"/>
<evidence type="ECO:0000256" key="2">
    <source>
        <dbReference type="SAM" id="Phobius"/>
    </source>
</evidence>
<gene>
    <name evidence="3" type="ORF">BG653_02873</name>
</gene>
<keyword evidence="4" id="KW-1185">Reference proteome</keyword>
<evidence type="ECO:0000313" key="3">
    <source>
        <dbReference type="EMBL" id="OSY45583.1"/>
    </source>
</evidence>
<protein>
    <submittedName>
        <fullName evidence="3">Uncharacterized protein</fullName>
    </submittedName>
</protein>
<accession>A0ABX3XYF8</accession>
<sequence>MTTLPVIGQAQPDDKLSRRWLLLIWGVLILAAAEFAWLGSADFNGALSYAGRLDGALLLLSAAVVIVAALALLDHKNPLNARKHKYSGYWVAIGVFLSFIVNLGLLILQIESISLTEFIPSLTGFILLWMGLTAAASACLFRLYRQHKSEALKTPKYKTFTLGAVITTLIGVGTFAYTQVYQPYTTPALVVTTIDLGRAKVKDGTVTVPIHLKTKNIGQVGVFVLGSLYQVSARGPIYSQVARSDKEWLQDLNDGQSSLLRYGNEKGHKYNLLAEGLFVRQGRKLEPGSEATSDTIVQFPVSNSYDVLDATSDVVFLRADRAVLTSDEYRQSGRSSWHKDKSHAENLTAPAWVAKGKTEAFRYKSRIIHSSAVLEYTRSNREVSVWWVLEEPSKSWNGPYLVASIAPEGEGSQTPDPGSAQRLTDEYGLDHSSSGRMQKTMQQLIN</sequence>
<keyword evidence="2" id="KW-0472">Membrane</keyword>
<organism evidence="3 4">
    <name type="scientific">Streptomyces platensis</name>
    <dbReference type="NCBI Taxonomy" id="58346"/>
    <lineage>
        <taxon>Bacteria</taxon>
        <taxon>Bacillati</taxon>
        <taxon>Actinomycetota</taxon>
        <taxon>Actinomycetes</taxon>
        <taxon>Kitasatosporales</taxon>
        <taxon>Streptomycetaceae</taxon>
        <taxon>Streptomyces</taxon>
    </lineage>
</organism>
<evidence type="ECO:0000256" key="1">
    <source>
        <dbReference type="SAM" id="MobiDB-lite"/>
    </source>
</evidence>
<feature type="region of interest" description="Disordered" evidence="1">
    <location>
        <begin position="406"/>
        <end position="446"/>
    </location>
</feature>
<feature type="transmembrane region" description="Helical" evidence="2">
    <location>
        <begin position="122"/>
        <end position="145"/>
    </location>
</feature>
<feature type="transmembrane region" description="Helical" evidence="2">
    <location>
        <begin position="86"/>
        <end position="110"/>
    </location>
</feature>
<feature type="transmembrane region" description="Helical" evidence="2">
    <location>
        <begin position="157"/>
        <end position="177"/>
    </location>
</feature>
<feature type="compositionally biased region" description="Polar residues" evidence="1">
    <location>
        <begin position="431"/>
        <end position="446"/>
    </location>
</feature>
<dbReference type="Proteomes" id="UP000194225">
    <property type="component" value="Unassembled WGS sequence"/>
</dbReference>
<dbReference type="EMBL" id="MIGA01000016">
    <property type="protein sequence ID" value="OSY45583.1"/>
    <property type="molecule type" value="Genomic_DNA"/>
</dbReference>
<comment type="caution">
    <text evidence="3">The sequence shown here is derived from an EMBL/GenBank/DDBJ whole genome shotgun (WGS) entry which is preliminary data.</text>
</comment>
<dbReference type="RefSeq" id="WP_143658871.1">
    <property type="nucleotide sequence ID" value="NZ_BAABSS010000063.1"/>
</dbReference>
<keyword evidence="2" id="KW-0812">Transmembrane</keyword>
<name>A0ABX3XYF8_STRPT</name>
<keyword evidence="2" id="KW-1133">Transmembrane helix</keyword>